<sequence>MKNTVLSIDEPSMSVGVIVAGIVDAVTASVPAKSGSPTTPVISTVPDEEFRNLKLLLAVLFGKNTNQ</sequence>
<evidence type="ECO:0000313" key="1">
    <source>
        <dbReference type="EMBL" id="AKH47944.1"/>
    </source>
</evidence>
<reference evidence="1" key="2">
    <citation type="submission" date="2015-03" db="EMBL/GenBank/DDBJ databases">
        <authorList>
            <person name="Chow C.-E.T."/>
            <person name="Winget D.M."/>
            <person name="White R.A.III."/>
            <person name="Hallam S.J."/>
            <person name="Suttle C.A."/>
        </authorList>
    </citation>
    <scope>NUCLEOTIDE SEQUENCE</scope>
    <source>
        <strain evidence="1">Oxic1_5</strain>
    </source>
</reference>
<name>A0A0F7L5Y8_9VIRU</name>
<proteinExistence type="predicted"/>
<organism evidence="1">
    <name type="scientific">uncultured marine virus</name>
    <dbReference type="NCBI Taxonomy" id="186617"/>
    <lineage>
        <taxon>Viruses</taxon>
        <taxon>environmental samples</taxon>
    </lineage>
</organism>
<accession>A0A0F7L5Y8</accession>
<dbReference type="EMBL" id="KR029600">
    <property type="protein sequence ID" value="AKH47944.1"/>
    <property type="molecule type" value="Genomic_DNA"/>
</dbReference>
<reference evidence="1" key="1">
    <citation type="journal article" date="2015" name="Front. Microbiol.">
        <title>Combining genomic sequencing methods to explore viral diversity and reveal potential virus-host interactions.</title>
        <authorList>
            <person name="Chow C.E."/>
            <person name="Winget D.M."/>
            <person name="White R.A.III."/>
            <person name="Hallam S.J."/>
            <person name="Suttle C.A."/>
        </authorList>
    </citation>
    <scope>NUCLEOTIDE SEQUENCE</scope>
    <source>
        <strain evidence="1">Oxic1_5</strain>
    </source>
</reference>
<protein>
    <submittedName>
        <fullName evidence="1">Uncharacterized protein</fullName>
    </submittedName>
</protein>